<feature type="transmembrane region" description="Helical" evidence="14">
    <location>
        <begin position="1031"/>
        <end position="1056"/>
    </location>
</feature>
<feature type="transmembrane region" description="Helical" evidence="14">
    <location>
        <begin position="1129"/>
        <end position="1146"/>
    </location>
</feature>
<keyword evidence="6" id="KW-0677">Repeat</keyword>
<feature type="domain" description="ABC transporter" evidence="15">
    <location>
        <begin position="684"/>
        <end position="922"/>
    </location>
</feature>
<dbReference type="Gene3D" id="3.40.50.300">
    <property type="entry name" value="P-loop containing nucleotide triphosphate hydrolases"/>
    <property type="match status" value="2"/>
</dbReference>
<feature type="compositionally biased region" description="Basic and acidic residues" evidence="13">
    <location>
        <begin position="930"/>
        <end position="944"/>
    </location>
</feature>
<evidence type="ECO:0000313" key="17">
    <source>
        <dbReference type="EnsemblMetazoa" id="CLYHEMP002039.2"/>
    </source>
</evidence>
<feature type="transmembrane region" description="Helical" evidence="14">
    <location>
        <begin position="461"/>
        <end position="482"/>
    </location>
</feature>
<dbReference type="InterPro" id="IPR036640">
    <property type="entry name" value="ABC1_TM_sf"/>
</dbReference>
<dbReference type="FunFam" id="1.20.1560.10:FF:000037">
    <property type="entry name" value="ATP-binding cassette subfamily C member 10"/>
    <property type="match status" value="1"/>
</dbReference>
<keyword evidence="5 14" id="KW-0812">Transmembrane</keyword>
<dbReference type="PANTHER" id="PTHR24223:SF330">
    <property type="entry name" value="ATP-BINDING CASSETTE SUB-FAMILY C MEMBER 10"/>
    <property type="match status" value="1"/>
</dbReference>
<dbReference type="Pfam" id="PF00005">
    <property type="entry name" value="ABC_tran"/>
    <property type="match status" value="2"/>
</dbReference>
<dbReference type="GO" id="GO:0008559">
    <property type="term" value="F:ABC-type xenobiotic transporter activity"/>
    <property type="evidence" value="ECO:0007669"/>
    <property type="project" value="UniProtKB-EC"/>
</dbReference>
<evidence type="ECO:0000256" key="8">
    <source>
        <dbReference type="ARBA" id="ARBA00022840"/>
    </source>
</evidence>
<proteinExistence type="inferred from homology"/>
<feature type="compositionally biased region" description="Basic and acidic residues" evidence="13">
    <location>
        <begin position="906"/>
        <end position="922"/>
    </location>
</feature>
<evidence type="ECO:0000256" key="9">
    <source>
        <dbReference type="ARBA" id="ARBA00022967"/>
    </source>
</evidence>
<dbReference type="SMART" id="SM00382">
    <property type="entry name" value="AAA"/>
    <property type="match status" value="2"/>
</dbReference>
<feature type="transmembrane region" description="Helical" evidence="14">
    <location>
        <begin position="30"/>
        <end position="51"/>
    </location>
</feature>
<dbReference type="PANTHER" id="PTHR24223">
    <property type="entry name" value="ATP-BINDING CASSETTE SUB-FAMILY C"/>
    <property type="match status" value="1"/>
</dbReference>
<dbReference type="CDD" id="cd18598">
    <property type="entry name" value="ABC_6TM_MRP7_D1_like"/>
    <property type="match status" value="1"/>
</dbReference>
<feature type="transmembrane region" description="Helical" evidence="14">
    <location>
        <begin position="96"/>
        <end position="117"/>
    </location>
</feature>
<keyword evidence="11 14" id="KW-0472">Membrane</keyword>
<evidence type="ECO:0000256" key="10">
    <source>
        <dbReference type="ARBA" id="ARBA00022989"/>
    </source>
</evidence>
<keyword evidence="7" id="KW-0547">Nucleotide-binding</keyword>
<accession>A0A7M5TUI6</accession>
<evidence type="ECO:0000256" key="11">
    <source>
        <dbReference type="ARBA" id="ARBA00023136"/>
    </source>
</evidence>
<evidence type="ECO:0000256" key="13">
    <source>
        <dbReference type="SAM" id="MobiDB-lite"/>
    </source>
</evidence>
<feature type="domain" description="ABC transporter" evidence="15">
    <location>
        <begin position="1311"/>
        <end position="1544"/>
    </location>
</feature>
<protein>
    <recommendedName>
        <fullName evidence="3">ABC-type xenobiotic transporter</fullName>
        <ecNumber evidence="3">7.6.2.2</ecNumber>
    </recommendedName>
</protein>
<evidence type="ECO:0000256" key="12">
    <source>
        <dbReference type="ARBA" id="ARBA00034018"/>
    </source>
</evidence>
<feature type="transmembrane region" description="Helical" evidence="14">
    <location>
        <begin position="388"/>
        <end position="410"/>
    </location>
</feature>
<keyword evidence="10 14" id="KW-1133">Transmembrane helix</keyword>
<feature type="region of interest" description="Disordered" evidence="13">
    <location>
        <begin position="906"/>
        <end position="947"/>
    </location>
</feature>
<feature type="transmembrane region" description="Helical" evidence="14">
    <location>
        <begin position="1249"/>
        <end position="1270"/>
    </location>
</feature>
<comment type="catalytic activity">
    <reaction evidence="12">
        <text>ATP + H2O + xenobioticSide 1 = ADP + phosphate + xenobioticSide 2.</text>
        <dbReference type="EC" id="7.6.2.2"/>
    </reaction>
</comment>
<dbReference type="EnsemblMetazoa" id="CLYHEMT002039.2">
    <property type="protein sequence ID" value="CLYHEMP002039.2"/>
    <property type="gene ID" value="CLYHEMG002039"/>
</dbReference>
<evidence type="ECO:0000256" key="5">
    <source>
        <dbReference type="ARBA" id="ARBA00022692"/>
    </source>
</evidence>
<organism evidence="17 18">
    <name type="scientific">Clytia hemisphaerica</name>
    <dbReference type="NCBI Taxonomy" id="252671"/>
    <lineage>
        <taxon>Eukaryota</taxon>
        <taxon>Metazoa</taxon>
        <taxon>Cnidaria</taxon>
        <taxon>Hydrozoa</taxon>
        <taxon>Hydroidolina</taxon>
        <taxon>Leptothecata</taxon>
        <taxon>Obeliida</taxon>
        <taxon>Clytiidae</taxon>
        <taxon>Clytia</taxon>
    </lineage>
</organism>
<dbReference type="CDD" id="cd03250">
    <property type="entry name" value="ABCC_MRP_domain1"/>
    <property type="match status" value="1"/>
</dbReference>
<dbReference type="CDD" id="cd03244">
    <property type="entry name" value="ABCC_MRP_domain2"/>
    <property type="match status" value="1"/>
</dbReference>
<dbReference type="EC" id="7.6.2.2" evidence="3"/>
<evidence type="ECO:0000256" key="6">
    <source>
        <dbReference type="ARBA" id="ARBA00022737"/>
    </source>
</evidence>
<feature type="transmembrane region" description="Helical" evidence="14">
    <location>
        <begin position="72"/>
        <end position="90"/>
    </location>
</feature>
<dbReference type="GeneID" id="136823884"/>
<dbReference type="GO" id="GO:0016020">
    <property type="term" value="C:membrane"/>
    <property type="evidence" value="ECO:0007669"/>
    <property type="project" value="UniProtKB-SubCell"/>
</dbReference>
<feature type="transmembrane region" description="Helical" evidence="14">
    <location>
        <begin position="129"/>
        <end position="149"/>
    </location>
</feature>
<feature type="transmembrane region" description="Helical" evidence="14">
    <location>
        <begin position="607"/>
        <end position="629"/>
    </location>
</feature>
<comment type="subcellular location">
    <subcellularLocation>
        <location evidence="1">Membrane</location>
        <topology evidence="1">Multi-pass membrane protein</topology>
    </subcellularLocation>
</comment>
<keyword evidence="4" id="KW-0813">Transport</keyword>
<dbReference type="OrthoDB" id="6500128at2759"/>
<feature type="transmembrane region" description="Helical" evidence="14">
    <location>
        <begin position="1104"/>
        <end position="1123"/>
    </location>
</feature>
<evidence type="ECO:0000256" key="7">
    <source>
        <dbReference type="ARBA" id="ARBA00022741"/>
    </source>
</evidence>
<dbReference type="CDD" id="cd18605">
    <property type="entry name" value="ABC_6TM_MRP7_D2_like"/>
    <property type="match status" value="1"/>
</dbReference>
<evidence type="ECO:0000313" key="18">
    <source>
        <dbReference type="Proteomes" id="UP000594262"/>
    </source>
</evidence>
<dbReference type="InterPro" id="IPR027417">
    <property type="entry name" value="P-loop_NTPase"/>
</dbReference>
<dbReference type="InterPro" id="IPR003593">
    <property type="entry name" value="AAA+_ATPase"/>
</dbReference>
<feature type="transmembrane region" description="Helical" evidence="14">
    <location>
        <begin position="970"/>
        <end position="989"/>
    </location>
</feature>
<dbReference type="InterPro" id="IPR003439">
    <property type="entry name" value="ABC_transporter-like_ATP-bd"/>
</dbReference>
<feature type="transmembrane region" description="Helical" evidence="14">
    <location>
        <begin position="488"/>
        <end position="507"/>
    </location>
</feature>
<keyword evidence="8" id="KW-0067">ATP-binding</keyword>
<name>A0A7M5TUI6_9CNID</name>
<dbReference type="FunFam" id="3.40.50.300:FF:000163">
    <property type="entry name" value="Multidrug resistance-associated protein member 4"/>
    <property type="match status" value="1"/>
</dbReference>
<dbReference type="PROSITE" id="PS00211">
    <property type="entry name" value="ABC_TRANSPORTER_1"/>
    <property type="match status" value="2"/>
</dbReference>
<dbReference type="GO" id="GO:0016887">
    <property type="term" value="F:ATP hydrolysis activity"/>
    <property type="evidence" value="ECO:0007669"/>
    <property type="project" value="InterPro"/>
</dbReference>
<dbReference type="GO" id="GO:0005524">
    <property type="term" value="F:ATP binding"/>
    <property type="evidence" value="ECO:0007669"/>
    <property type="project" value="UniProtKB-KW"/>
</dbReference>
<feature type="transmembrane region" description="Helical" evidence="14">
    <location>
        <begin position="169"/>
        <end position="192"/>
    </location>
</feature>
<evidence type="ECO:0000256" key="3">
    <source>
        <dbReference type="ARBA" id="ARBA00012191"/>
    </source>
</evidence>
<dbReference type="Gene3D" id="1.20.1560.10">
    <property type="entry name" value="ABC transporter type 1, transmembrane domain"/>
    <property type="match status" value="2"/>
</dbReference>
<feature type="transmembrane region" description="Helical" evidence="14">
    <location>
        <begin position="349"/>
        <end position="376"/>
    </location>
</feature>
<dbReference type="Proteomes" id="UP000594262">
    <property type="component" value="Unplaced"/>
</dbReference>
<dbReference type="PROSITE" id="PS50929">
    <property type="entry name" value="ABC_TM1F"/>
    <property type="match status" value="2"/>
</dbReference>
<dbReference type="FunFam" id="1.20.1560.10:FF:000113">
    <property type="entry name" value="ABC transporter, putative"/>
    <property type="match status" value="1"/>
</dbReference>
<dbReference type="SUPFAM" id="SSF52540">
    <property type="entry name" value="P-loop containing nucleoside triphosphate hydrolases"/>
    <property type="match status" value="2"/>
</dbReference>
<dbReference type="InterPro" id="IPR017871">
    <property type="entry name" value="ABC_transporter-like_CS"/>
</dbReference>
<feature type="transmembrane region" description="Helical" evidence="14">
    <location>
        <begin position="1218"/>
        <end position="1237"/>
    </location>
</feature>
<reference evidence="17" key="1">
    <citation type="submission" date="2021-01" db="UniProtKB">
        <authorList>
            <consortium name="EnsemblMetazoa"/>
        </authorList>
    </citation>
    <scope>IDENTIFICATION</scope>
</reference>
<sequence>MENIQRFCGLSSNETFHAWDNKNKIFTNCFQWTVSSLVSHSLLLICCAYLFGISKVSYRKTNRKETWLSETLCILLSLSNIVEVILSYALKQHHPPAYVLARTLSTATWMLCLAIHVRTRSTLRQRKINSKYVFFFSVLILVSNCFSLHSVIKLIERSGNLHFENWPVLYYGVFTNFFLEFCFTITCIALLSTKLKKTSFNRGLPSLSGNVSIQADSSTLVESGASSQGSYYEEYIKLKEEQKDIFLGKAESGSNIFSKALFLWSNRLILKGYYEQLNSPEDLYTLPSSIDTGSIKERFSNMIRIQKNSSIFEEFDNKSITEYNHERKKKKHFKLSLIKSLNSAYGRRFWCLGILKFIIDVLDFAGPLLLNFLLSFMENKTEPISHGYYYALALFLSTFLSTILAGHYQYQIRIVNLQIRASLITSIYEKTLSISTSTLNGFSTGQVVNYMSTDTNRISGFTYSFHEFWSLPFKVAVCLYLLYKQVGISFLAGVGVIVLLIPINKWISSKILKLSEKVMKQKDERVKIISEILHGIRIIKLYAWEKHFKDKVNSARDIEMRSIALKKYLVGVAIFVYETTNTWISITTFVMFALLGNELTATKVFTSIALFNILIGPINSFAWVINGLLESWVSLKRVQKFLSTPEINLDEYFIKTTNDDGDATVFELDGATFSWKDEEGYVNIELNNAGGGGEKGGEGGEEENDFVVATPFSLKNISMFVEKGQLVGITGKVGSGKSSFFAALTAEMEKNSGYIYLGEEFKGFAFVTQEPWIQHMTIRDNILFGSPYDEEKYQEVLHACALREDLSQFPAADFTEVGENGVNLSGGQKARLSLARAVYQDKDVYLLDDPLSAVDAHVAAHLFEHCIMGLLKDKTRLLSTHHKKFLWSADSVILFEDGEILSRGPPEEVLDRKESSGKEKDAPTQQESHSTTDEDKEKRETDKLVEEEEKERGAVNLHVYASYWKAAGSLVSPAIVLFVCLMTASRYLADWWLAFWISEEKQYDETTVYSLYRTEYTFGNSSKPHHHDVKYYLSVYATIAGTNSVLALIRAFLFAYGGVKAAKYFHTHLLDTILKAPVIFFDTNPIGRIINRFSSDTWSIDDSLPFIVNIVFAQASAVLGTLIITCYGIPWFSAALIPLVGIYYYTQRYYRPTSREVKRLTSVTQSPVYEHFSETLSGLMTIRAFKDTVRFISENERKLDFNQRAMYSGVVAQIWLQLRLNFIGVVMVTAVAILAVLEHHYSSVNPGLVGLAISYALSITGLLNGLINFFTESEKQFVSVERVLNYIEKTPAEDESNNNMNDEFWPPHGAVCFRNVCLQYRENLPFALEEVSFFVKAGEKVGICGRTGSGKSSLFRLLFKILDVTRGEIIIDGMNLSHISISQTRSKMAIIPQDPFLFDDTILQNLDPQGKYAAFEIDDVIQKCHLTKLVNNLGGLEGKVGERGCNLSAGQKQLMCLARALLKKSKIICIDEATASVDMETDQQIQEALRNEFVASTVLTIAHRIETIMDCDRVLVMDNGHVAEFAPPKDLLQDHESMFYSLVSETIEQQTH</sequence>
<dbReference type="RefSeq" id="XP_066936140.1">
    <property type="nucleotide sequence ID" value="XM_067080039.1"/>
</dbReference>
<dbReference type="Pfam" id="PF00664">
    <property type="entry name" value="ABC_membrane"/>
    <property type="match status" value="2"/>
</dbReference>
<dbReference type="FunFam" id="3.40.50.300:FF:000997">
    <property type="entry name" value="Multidrug resistance-associated protein 1"/>
    <property type="match status" value="1"/>
</dbReference>
<dbReference type="SUPFAM" id="SSF90123">
    <property type="entry name" value="ABC transporter transmembrane region"/>
    <property type="match status" value="2"/>
</dbReference>
<feature type="domain" description="ABC transmembrane type-1" evidence="16">
    <location>
        <begin position="974"/>
        <end position="1275"/>
    </location>
</feature>
<evidence type="ECO:0000256" key="14">
    <source>
        <dbReference type="SAM" id="Phobius"/>
    </source>
</evidence>
<dbReference type="InterPro" id="IPR050173">
    <property type="entry name" value="ABC_transporter_C-like"/>
</dbReference>
<dbReference type="PROSITE" id="PS50893">
    <property type="entry name" value="ABC_TRANSPORTER_2"/>
    <property type="match status" value="2"/>
</dbReference>
<evidence type="ECO:0000259" key="15">
    <source>
        <dbReference type="PROSITE" id="PS50893"/>
    </source>
</evidence>
<feature type="domain" description="ABC transmembrane type-1" evidence="16">
    <location>
        <begin position="354"/>
        <end position="630"/>
    </location>
</feature>
<keyword evidence="18" id="KW-1185">Reference proteome</keyword>
<keyword evidence="9" id="KW-1278">Translocase</keyword>
<evidence type="ECO:0000256" key="4">
    <source>
        <dbReference type="ARBA" id="ARBA00022448"/>
    </source>
</evidence>
<evidence type="ECO:0000256" key="1">
    <source>
        <dbReference type="ARBA" id="ARBA00004141"/>
    </source>
</evidence>
<evidence type="ECO:0000259" key="16">
    <source>
        <dbReference type="PROSITE" id="PS50929"/>
    </source>
</evidence>
<dbReference type="InterPro" id="IPR011527">
    <property type="entry name" value="ABC1_TM_dom"/>
</dbReference>
<evidence type="ECO:0000256" key="2">
    <source>
        <dbReference type="ARBA" id="ARBA00009726"/>
    </source>
</evidence>
<comment type="similarity">
    <text evidence="2">Belongs to the ABC transporter superfamily. ABCC family. Conjugate transporter (TC 3.A.1.208) subfamily.</text>
</comment>
<feature type="transmembrane region" description="Helical" evidence="14">
    <location>
        <begin position="568"/>
        <end position="595"/>
    </location>
</feature>